<dbReference type="Proteomes" id="UP000287188">
    <property type="component" value="Unassembled WGS sequence"/>
</dbReference>
<accession>A0A402AHU1</accession>
<sequence>MSRERYIALALEMTYRQLMADEVDIWSVGVEQARDAFQVYIRLHPASPLVLNYYMYGLYYTSHIGLLWPAFLHSLYQNVHGGLVAE</sequence>
<dbReference type="AlphaFoldDB" id="A0A402AHU1"/>
<dbReference type="RefSeq" id="WP_126550132.1">
    <property type="nucleotide sequence ID" value="NZ_BIFS01000001.1"/>
</dbReference>
<proteinExistence type="predicted"/>
<gene>
    <name evidence="1" type="ORF">KDK_24250</name>
</gene>
<comment type="caution">
    <text evidence="1">The sequence shown here is derived from an EMBL/GenBank/DDBJ whole genome shotgun (WGS) entry which is preliminary data.</text>
</comment>
<keyword evidence="2" id="KW-1185">Reference proteome</keyword>
<reference evidence="2" key="1">
    <citation type="submission" date="2018-12" db="EMBL/GenBank/DDBJ databases">
        <title>Tengunoibacter tsumagoiensis gen. nov., sp. nov., Dictyobacter kobayashii sp. nov., D. alpinus sp. nov., and D. joshuensis sp. nov. and description of Dictyobacteraceae fam. nov. within the order Ktedonobacterales isolated from Tengu-no-mugimeshi.</title>
        <authorList>
            <person name="Wang C.M."/>
            <person name="Zheng Y."/>
            <person name="Sakai Y."/>
            <person name="Toyoda A."/>
            <person name="Minakuchi Y."/>
            <person name="Abe K."/>
            <person name="Yokota A."/>
            <person name="Yabe S."/>
        </authorList>
    </citation>
    <scope>NUCLEOTIDE SEQUENCE [LARGE SCALE GENOMIC DNA]</scope>
    <source>
        <strain evidence="2">Uno11</strain>
    </source>
</reference>
<name>A0A402AHU1_9CHLR</name>
<organism evidence="1 2">
    <name type="scientific">Dictyobacter kobayashii</name>
    <dbReference type="NCBI Taxonomy" id="2014872"/>
    <lineage>
        <taxon>Bacteria</taxon>
        <taxon>Bacillati</taxon>
        <taxon>Chloroflexota</taxon>
        <taxon>Ktedonobacteria</taxon>
        <taxon>Ktedonobacterales</taxon>
        <taxon>Dictyobacteraceae</taxon>
        <taxon>Dictyobacter</taxon>
    </lineage>
</organism>
<evidence type="ECO:0000313" key="2">
    <source>
        <dbReference type="Proteomes" id="UP000287188"/>
    </source>
</evidence>
<protein>
    <submittedName>
        <fullName evidence="1">Uncharacterized protein</fullName>
    </submittedName>
</protein>
<dbReference type="EMBL" id="BIFS01000001">
    <property type="protein sequence ID" value="GCE18625.1"/>
    <property type="molecule type" value="Genomic_DNA"/>
</dbReference>
<evidence type="ECO:0000313" key="1">
    <source>
        <dbReference type="EMBL" id="GCE18625.1"/>
    </source>
</evidence>